<protein>
    <submittedName>
        <fullName evidence="11">Multiple resistance and pH homeostasis protein D</fullName>
    </submittedName>
</protein>
<feature type="transmembrane region" description="Helical" evidence="9">
    <location>
        <begin position="163"/>
        <end position="183"/>
    </location>
</feature>
<feature type="transmembrane region" description="Helical" evidence="9">
    <location>
        <begin position="68"/>
        <end position="95"/>
    </location>
</feature>
<dbReference type="PRINTS" id="PR01437">
    <property type="entry name" value="NUOXDRDTASE4"/>
</dbReference>
<dbReference type="InterPro" id="IPR003918">
    <property type="entry name" value="NADH_UbQ_OxRdtase"/>
</dbReference>
<evidence type="ECO:0000256" key="3">
    <source>
        <dbReference type="ARBA" id="ARBA00022449"/>
    </source>
</evidence>
<feature type="transmembrane region" description="Helical" evidence="9">
    <location>
        <begin position="368"/>
        <end position="386"/>
    </location>
</feature>
<sequence>MNNLLVLPFVIPFAIGAILILFSKQIGLQRFLSGLTSILMLGVAIYLISVVRTEGVVVLELGDWPAPFGIVLVADLFAAIMVLMSAIVGLLCLFFAFRTIAPEREKFYFYPFYFFLLTGVNGAFLTGDIFNLFVFFEVMLISSYVLIVMGGTNYQLRESLKYVVMNIFASILFIATMAFTYAVTGTLNMAQLAERVAELEQVGVLNVIAMFYFIVFGMKGALFPLYFWLPRSYFGPPAAVAALFGGLLTKVGIYAIIRTFTLIFPHNQEFTQPILIWVGAITIVIGGLGAVSNFDFKRILSYHIVSQVGYMVIGLGLYTSLAVAAAIYYIVHNIIVKTALFLYAGTAQRITGTTDLKQMGGLLKTHPLLGWMFFITGIAIAGIPPFSGFVSKLSLVVSSFETEQYVVGGIALAVGMLTLFSMIKIFMYVFWGEQKHTKAQGKTKVGDLLLPAIPLVILTTVLGVAAQPILSFFLEASNQLLDPSIYIDSVLKGGGA</sequence>
<dbReference type="STRING" id="1397694.GCA_000702585_00407"/>
<feature type="transmembrane region" description="Helical" evidence="9">
    <location>
        <begin position="452"/>
        <end position="474"/>
    </location>
</feature>
<dbReference type="GO" id="GO:0005886">
    <property type="term" value="C:plasma membrane"/>
    <property type="evidence" value="ECO:0007669"/>
    <property type="project" value="UniProtKB-SubCell"/>
</dbReference>
<feature type="transmembrane region" description="Helical" evidence="9">
    <location>
        <begin position="299"/>
        <end position="320"/>
    </location>
</feature>
<dbReference type="GO" id="GO:0015297">
    <property type="term" value="F:antiporter activity"/>
    <property type="evidence" value="ECO:0007669"/>
    <property type="project" value="UniProtKB-KW"/>
</dbReference>
<dbReference type="InterPro" id="IPR001750">
    <property type="entry name" value="ND/Mrp_TM"/>
</dbReference>
<feature type="transmembrane region" description="Helical" evidence="9">
    <location>
        <begin position="203"/>
        <end position="229"/>
    </location>
</feature>
<evidence type="ECO:0000256" key="1">
    <source>
        <dbReference type="ARBA" id="ARBA00004651"/>
    </source>
</evidence>
<dbReference type="InterPro" id="IPR050586">
    <property type="entry name" value="CPA3_Na-H_Antiporter_D"/>
</dbReference>
<feature type="transmembrane region" description="Helical" evidence="9">
    <location>
        <begin position="6"/>
        <end position="23"/>
    </location>
</feature>
<accession>A0A377FXM6</accession>
<dbReference type="GO" id="GO:0008137">
    <property type="term" value="F:NADH dehydrogenase (ubiquinone) activity"/>
    <property type="evidence" value="ECO:0007669"/>
    <property type="project" value="InterPro"/>
</dbReference>
<keyword evidence="3" id="KW-0050">Antiport</keyword>
<dbReference type="PANTHER" id="PTHR42703:SF1">
    <property type="entry name" value="NA(+)_H(+) ANTIPORTER SUBUNIT D1"/>
    <property type="match status" value="1"/>
</dbReference>
<keyword evidence="6 9" id="KW-1133">Transmembrane helix</keyword>
<feature type="transmembrane region" description="Helical" evidence="9">
    <location>
        <begin position="30"/>
        <end position="48"/>
    </location>
</feature>
<feature type="transmembrane region" description="Helical" evidence="9">
    <location>
        <begin position="241"/>
        <end position="264"/>
    </location>
</feature>
<keyword evidence="5 8" id="KW-0812">Transmembrane</keyword>
<evidence type="ECO:0000256" key="2">
    <source>
        <dbReference type="ARBA" id="ARBA00005346"/>
    </source>
</evidence>
<dbReference type="RefSeq" id="WP_029333925.1">
    <property type="nucleotide sequence ID" value="NZ_UGGP01000001.1"/>
</dbReference>
<evidence type="ECO:0000256" key="9">
    <source>
        <dbReference type="SAM" id="Phobius"/>
    </source>
</evidence>
<gene>
    <name evidence="11" type="primary">mrpD_2</name>
    <name evidence="11" type="ORF">NCTC13163_02985</name>
</gene>
<evidence type="ECO:0000259" key="10">
    <source>
        <dbReference type="Pfam" id="PF00361"/>
    </source>
</evidence>
<keyword evidence="7 9" id="KW-0472">Membrane</keyword>
<feature type="transmembrane region" description="Helical" evidence="9">
    <location>
        <begin position="326"/>
        <end position="347"/>
    </location>
</feature>
<evidence type="ECO:0000256" key="5">
    <source>
        <dbReference type="ARBA" id="ARBA00022692"/>
    </source>
</evidence>
<comment type="similarity">
    <text evidence="2">Belongs to the CPA3 antiporters (TC 2.A.63) subunit D family.</text>
</comment>
<dbReference type="GO" id="GO:0042773">
    <property type="term" value="P:ATP synthesis coupled electron transport"/>
    <property type="evidence" value="ECO:0007669"/>
    <property type="project" value="InterPro"/>
</dbReference>
<evidence type="ECO:0000256" key="6">
    <source>
        <dbReference type="ARBA" id="ARBA00022989"/>
    </source>
</evidence>
<keyword evidence="4" id="KW-1003">Cell membrane</keyword>
<dbReference type="PANTHER" id="PTHR42703">
    <property type="entry name" value="NADH DEHYDROGENASE"/>
    <property type="match status" value="1"/>
</dbReference>
<feature type="transmembrane region" description="Helical" evidence="9">
    <location>
        <begin position="270"/>
        <end position="292"/>
    </location>
</feature>
<dbReference type="Pfam" id="PF00361">
    <property type="entry name" value="Proton_antipo_M"/>
    <property type="match status" value="1"/>
</dbReference>
<comment type="subcellular location">
    <subcellularLocation>
        <location evidence="1">Cell membrane</location>
        <topology evidence="1">Multi-pass membrane protein</topology>
    </subcellularLocation>
    <subcellularLocation>
        <location evidence="8">Membrane</location>
        <topology evidence="8">Multi-pass membrane protein</topology>
    </subcellularLocation>
</comment>
<dbReference type="Proteomes" id="UP000254060">
    <property type="component" value="Unassembled WGS sequence"/>
</dbReference>
<feature type="transmembrane region" description="Helical" evidence="9">
    <location>
        <begin position="132"/>
        <end position="151"/>
    </location>
</feature>
<feature type="domain" description="NADH:quinone oxidoreductase/Mrp antiporter transmembrane" evidence="10">
    <location>
        <begin position="128"/>
        <end position="411"/>
    </location>
</feature>
<evidence type="ECO:0000313" key="12">
    <source>
        <dbReference type="Proteomes" id="UP000254060"/>
    </source>
</evidence>
<evidence type="ECO:0000256" key="7">
    <source>
        <dbReference type="ARBA" id="ARBA00023136"/>
    </source>
</evidence>
<feature type="transmembrane region" description="Helical" evidence="9">
    <location>
        <begin position="406"/>
        <end position="431"/>
    </location>
</feature>
<reference evidence="11 12" key="1">
    <citation type="submission" date="2018-06" db="EMBL/GenBank/DDBJ databases">
        <authorList>
            <consortium name="Pathogen Informatics"/>
            <person name="Doyle S."/>
        </authorList>
    </citation>
    <scope>NUCLEOTIDE SEQUENCE [LARGE SCALE GENOMIC DNA]</scope>
    <source>
        <strain evidence="11 12">NCTC13163</strain>
    </source>
</reference>
<name>A0A377FXM6_9BACL</name>
<dbReference type="NCBIfam" id="NF009306">
    <property type="entry name" value="PRK12663.1"/>
    <property type="match status" value="1"/>
</dbReference>
<evidence type="ECO:0000313" key="11">
    <source>
        <dbReference type="EMBL" id="STO09547.1"/>
    </source>
</evidence>
<dbReference type="EMBL" id="UGGP01000001">
    <property type="protein sequence ID" value="STO09547.1"/>
    <property type="molecule type" value="Genomic_DNA"/>
</dbReference>
<evidence type="ECO:0000256" key="8">
    <source>
        <dbReference type="RuleBase" id="RU000320"/>
    </source>
</evidence>
<feature type="transmembrane region" description="Helical" evidence="9">
    <location>
        <begin position="107"/>
        <end position="126"/>
    </location>
</feature>
<evidence type="ECO:0000256" key="4">
    <source>
        <dbReference type="ARBA" id="ARBA00022475"/>
    </source>
</evidence>
<dbReference type="AlphaFoldDB" id="A0A377FXM6"/>
<dbReference type="OrthoDB" id="9811718at2"/>
<proteinExistence type="inferred from homology"/>
<organism evidence="11 12">
    <name type="scientific">Exiguobacterium aurantiacum</name>
    <dbReference type="NCBI Taxonomy" id="33987"/>
    <lineage>
        <taxon>Bacteria</taxon>
        <taxon>Bacillati</taxon>
        <taxon>Bacillota</taxon>
        <taxon>Bacilli</taxon>
        <taxon>Bacillales</taxon>
        <taxon>Bacillales Family XII. Incertae Sedis</taxon>
        <taxon>Exiguobacterium</taxon>
    </lineage>
</organism>
<keyword evidence="3" id="KW-0813">Transport</keyword>
<dbReference type="NCBIfam" id="NF005818">
    <property type="entry name" value="PRK07691.1"/>
    <property type="match status" value="1"/>
</dbReference>